<dbReference type="AlphaFoldDB" id="A0A918Q2T9"/>
<name>A0A918Q2T9_9CAUL</name>
<evidence type="ECO:0008006" key="3">
    <source>
        <dbReference type="Google" id="ProtNLM"/>
    </source>
</evidence>
<evidence type="ECO:0000313" key="2">
    <source>
        <dbReference type="Proteomes" id="UP000662572"/>
    </source>
</evidence>
<reference evidence="1" key="1">
    <citation type="journal article" date="2014" name="Int. J. Syst. Evol. Microbiol.">
        <title>Complete genome sequence of Corynebacterium casei LMG S-19264T (=DSM 44701T), isolated from a smear-ripened cheese.</title>
        <authorList>
            <consortium name="US DOE Joint Genome Institute (JGI-PGF)"/>
            <person name="Walter F."/>
            <person name="Albersmeier A."/>
            <person name="Kalinowski J."/>
            <person name="Ruckert C."/>
        </authorList>
    </citation>
    <scope>NUCLEOTIDE SEQUENCE</scope>
    <source>
        <strain evidence="1">KCTC 32296</strain>
    </source>
</reference>
<organism evidence="1 2">
    <name type="scientific">Asticcacaulis endophyticus</name>
    <dbReference type="NCBI Taxonomy" id="1395890"/>
    <lineage>
        <taxon>Bacteria</taxon>
        <taxon>Pseudomonadati</taxon>
        <taxon>Pseudomonadota</taxon>
        <taxon>Alphaproteobacteria</taxon>
        <taxon>Caulobacterales</taxon>
        <taxon>Caulobacteraceae</taxon>
        <taxon>Asticcacaulis</taxon>
    </lineage>
</organism>
<accession>A0A918Q2T9</accession>
<reference evidence="1" key="2">
    <citation type="submission" date="2020-09" db="EMBL/GenBank/DDBJ databases">
        <authorList>
            <person name="Sun Q."/>
            <person name="Kim S."/>
        </authorList>
    </citation>
    <scope>NUCLEOTIDE SEQUENCE</scope>
    <source>
        <strain evidence="1">KCTC 32296</strain>
    </source>
</reference>
<gene>
    <name evidence="1" type="ORF">GCM10011273_14920</name>
</gene>
<comment type="caution">
    <text evidence="1">The sequence shown here is derived from an EMBL/GenBank/DDBJ whole genome shotgun (WGS) entry which is preliminary data.</text>
</comment>
<dbReference type="Proteomes" id="UP000662572">
    <property type="component" value="Unassembled WGS sequence"/>
</dbReference>
<sequence>MAHTNLTEAFEAIKQMLLVYERDCVSLHDEPMRYYLGSPRAAKDGFRMWFGGVEIRKSIVALHLMPIYQHPEMLATLPDSLKRRQNGKSSFNFKGLTPELTQDIADLIRASAVRFKADGYM</sequence>
<dbReference type="EMBL" id="BMZB01000001">
    <property type="protein sequence ID" value="GGZ29842.1"/>
    <property type="molecule type" value="Genomic_DNA"/>
</dbReference>
<evidence type="ECO:0000313" key="1">
    <source>
        <dbReference type="EMBL" id="GGZ29842.1"/>
    </source>
</evidence>
<dbReference type="RefSeq" id="WP_189485740.1">
    <property type="nucleotide sequence ID" value="NZ_BMZB01000001.1"/>
</dbReference>
<protein>
    <recommendedName>
        <fullName evidence="3">DUF1801 domain-containing protein</fullName>
    </recommendedName>
</protein>
<proteinExistence type="predicted"/>
<keyword evidence="2" id="KW-1185">Reference proteome</keyword>